<name>A0A917TYR9_9BACI</name>
<proteinExistence type="predicted"/>
<dbReference type="EMBL" id="BMLG01000033">
    <property type="protein sequence ID" value="GGM43171.1"/>
    <property type="molecule type" value="Genomic_DNA"/>
</dbReference>
<accession>A0A917TYR9</accession>
<keyword evidence="1" id="KW-1133">Transmembrane helix</keyword>
<dbReference type="Proteomes" id="UP000618460">
    <property type="component" value="Unassembled WGS sequence"/>
</dbReference>
<reference evidence="2" key="1">
    <citation type="journal article" date="2014" name="Int. J. Syst. Evol. Microbiol.">
        <title>Complete genome sequence of Corynebacterium casei LMG S-19264T (=DSM 44701T), isolated from a smear-ripened cheese.</title>
        <authorList>
            <consortium name="US DOE Joint Genome Institute (JGI-PGF)"/>
            <person name="Walter F."/>
            <person name="Albersmeier A."/>
            <person name="Kalinowski J."/>
            <person name="Ruckert C."/>
        </authorList>
    </citation>
    <scope>NUCLEOTIDE SEQUENCE</scope>
    <source>
        <strain evidence="2">CGMCC 1.6333</strain>
    </source>
</reference>
<keyword evidence="1" id="KW-0812">Transmembrane</keyword>
<keyword evidence="3" id="KW-1185">Reference proteome</keyword>
<feature type="transmembrane region" description="Helical" evidence="1">
    <location>
        <begin position="6"/>
        <end position="25"/>
    </location>
</feature>
<evidence type="ECO:0000313" key="2">
    <source>
        <dbReference type="EMBL" id="GGM43171.1"/>
    </source>
</evidence>
<protein>
    <submittedName>
        <fullName evidence="2">Uncharacterized protein</fullName>
    </submittedName>
</protein>
<comment type="caution">
    <text evidence="2">The sequence shown here is derived from an EMBL/GenBank/DDBJ whole genome shotgun (WGS) entry which is preliminary data.</text>
</comment>
<organism evidence="2 3">
    <name type="scientific">Paraliobacillus quinghaiensis</name>
    <dbReference type="NCBI Taxonomy" id="470815"/>
    <lineage>
        <taxon>Bacteria</taxon>
        <taxon>Bacillati</taxon>
        <taxon>Bacillota</taxon>
        <taxon>Bacilli</taxon>
        <taxon>Bacillales</taxon>
        <taxon>Bacillaceae</taxon>
        <taxon>Paraliobacillus</taxon>
    </lineage>
</organism>
<evidence type="ECO:0000313" key="3">
    <source>
        <dbReference type="Proteomes" id="UP000618460"/>
    </source>
</evidence>
<dbReference type="AlphaFoldDB" id="A0A917TYR9"/>
<keyword evidence="1" id="KW-0472">Membrane</keyword>
<feature type="transmembrane region" description="Helical" evidence="1">
    <location>
        <begin position="32"/>
        <end position="53"/>
    </location>
</feature>
<reference evidence="2" key="2">
    <citation type="submission" date="2020-09" db="EMBL/GenBank/DDBJ databases">
        <authorList>
            <person name="Sun Q."/>
            <person name="Zhou Y."/>
        </authorList>
    </citation>
    <scope>NUCLEOTIDE SEQUENCE</scope>
    <source>
        <strain evidence="2">CGMCC 1.6333</strain>
    </source>
</reference>
<evidence type="ECO:0000256" key="1">
    <source>
        <dbReference type="SAM" id="Phobius"/>
    </source>
</evidence>
<sequence>MFLSILTVVAIYITIYCINYGRIVIKDGNKMGGIAIFCLIPFVIGSPIFFYIVD</sequence>
<gene>
    <name evidence="2" type="ORF">GCM10011351_31400</name>
</gene>